<evidence type="ECO:0000256" key="4">
    <source>
        <dbReference type="ARBA" id="ARBA00023163"/>
    </source>
</evidence>
<dbReference type="CDD" id="cd07981">
    <property type="entry name" value="HFD_TAF12"/>
    <property type="match status" value="1"/>
</dbReference>
<evidence type="ECO:0000256" key="5">
    <source>
        <dbReference type="ARBA" id="ARBA00023242"/>
    </source>
</evidence>
<dbReference type="SUPFAM" id="SSF47113">
    <property type="entry name" value="Histone-fold"/>
    <property type="match status" value="1"/>
</dbReference>
<protein>
    <recommendedName>
        <fullName evidence="7">Transcription initiation factor TFIID subunit 12 domain-containing protein</fullName>
    </recommendedName>
</protein>
<dbReference type="GO" id="GO:0003677">
    <property type="term" value="F:DNA binding"/>
    <property type="evidence" value="ECO:0007669"/>
    <property type="project" value="TreeGrafter"/>
</dbReference>
<evidence type="ECO:0000259" key="7">
    <source>
        <dbReference type="Pfam" id="PF03847"/>
    </source>
</evidence>
<dbReference type="GO" id="GO:0046982">
    <property type="term" value="F:protein heterodimerization activity"/>
    <property type="evidence" value="ECO:0007669"/>
    <property type="project" value="InterPro"/>
</dbReference>
<dbReference type="InterPro" id="IPR037794">
    <property type="entry name" value="TAF12"/>
</dbReference>
<evidence type="ECO:0000256" key="2">
    <source>
        <dbReference type="ARBA" id="ARBA00007530"/>
    </source>
</evidence>
<keyword evidence="3" id="KW-0805">Transcription regulation</keyword>
<organism evidence="8">
    <name type="scientific">Micromonas pusilla</name>
    <name type="common">Picoplanktonic green alga</name>
    <name type="synonym">Chromulina pusilla</name>
    <dbReference type="NCBI Taxonomy" id="38833"/>
    <lineage>
        <taxon>Eukaryota</taxon>
        <taxon>Viridiplantae</taxon>
        <taxon>Chlorophyta</taxon>
        <taxon>Mamiellophyceae</taxon>
        <taxon>Mamiellales</taxon>
        <taxon>Mamiellaceae</taxon>
        <taxon>Micromonas</taxon>
    </lineage>
</organism>
<gene>
    <name evidence="8" type="ORF">MSP1401_LOCUS7060</name>
</gene>
<dbReference type="PANTHER" id="PTHR12264:SF21">
    <property type="entry name" value="TRANSCRIPTION INITIATION FACTOR TFIID SUBUNIT 12"/>
    <property type="match status" value="1"/>
</dbReference>
<evidence type="ECO:0000256" key="1">
    <source>
        <dbReference type="ARBA" id="ARBA00004123"/>
    </source>
</evidence>
<dbReference type="InterPro" id="IPR003228">
    <property type="entry name" value="TFIID_TAF12_dom"/>
</dbReference>
<feature type="compositionally biased region" description="Basic and acidic residues" evidence="6">
    <location>
        <begin position="144"/>
        <end position="179"/>
    </location>
</feature>
<feature type="domain" description="Transcription initiation factor TFIID subunit 12" evidence="7">
    <location>
        <begin position="34"/>
        <end position="99"/>
    </location>
</feature>
<dbReference type="GO" id="GO:0017025">
    <property type="term" value="F:TBP-class protein binding"/>
    <property type="evidence" value="ECO:0007669"/>
    <property type="project" value="TreeGrafter"/>
</dbReference>
<evidence type="ECO:0000313" key="8">
    <source>
        <dbReference type="EMBL" id="CAD8441817.1"/>
    </source>
</evidence>
<comment type="subcellular location">
    <subcellularLocation>
        <location evidence="1">Nucleus</location>
    </subcellularLocation>
</comment>
<dbReference type="Gene3D" id="1.10.20.10">
    <property type="entry name" value="Histone, subunit A"/>
    <property type="match status" value="1"/>
</dbReference>
<dbReference type="Pfam" id="PF03847">
    <property type="entry name" value="TFIID_20kDa"/>
    <property type="match status" value="1"/>
</dbReference>
<dbReference type="EMBL" id="HBEN01008520">
    <property type="protein sequence ID" value="CAD8441817.1"/>
    <property type="molecule type" value="Transcribed_RNA"/>
</dbReference>
<dbReference type="GO" id="GO:0051123">
    <property type="term" value="P:RNA polymerase II preinitiation complex assembly"/>
    <property type="evidence" value="ECO:0007669"/>
    <property type="project" value="TreeGrafter"/>
</dbReference>
<dbReference type="InterPro" id="IPR009072">
    <property type="entry name" value="Histone-fold"/>
</dbReference>
<dbReference type="PANTHER" id="PTHR12264">
    <property type="entry name" value="TRANSCRIPTION INITIATION FACTOR TFIID SUBUNIT 12"/>
    <property type="match status" value="1"/>
</dbReference>
<accession>A0A7S0D2Q4</accession>
<keyword evidence="4" id="KW-0804">Transcription</keyword>
<name>A0A7S0D2Q4_MICPS</name>
<reference evidence="8" key="1">
    <citation type="submission" date="2021-01" db="EMBL/GenBank/DDBJ databases">
        <authorList>
            <person name="Corre E."/>
            <person name="Pelletier E."/>
            <person name="Niang G."/>
            <person name="Scheremetjew M."/>
            <person name="Finn R."/>
            <person name="Kale V."/>
            <person name="Holt S."/>
            <person name="Cochrane G."/>
            <person name="Meng A."/>
            <person name="Brown T."/>
            <person name="Cohen L."/>
        </authorList>
    </citation>
    <scope>NUCLEOTIDE SEQUENCE</scope>
    <source>
        <strain evidence="8">CCAC1681</strain>
    </source>
</reference>
<dbReference type="FunFam" id="1.10.20.10:FF:000011">
    <property type="entry name" value="Transcription initiation factor TFIID subunit 12"/>
    <property type="match status" value="1"/>
</dbReference>
<dbReference type="AlphaFoldDB" id="A0A7S0D2Q4"/>
<dbReference type="GO" id="GO:0005669">
    <property type="term" value="C:transcription factor TFIID complex"/>
    <property type="evidence" value="ECO:0007669"/>
    <property type="project" value="InterPro"/>
</dbReference>
<sequence length="179" mass="19416">MASTAPAVGLGSKKRKTAASAGKPSDSVRVLQRESLRQLLSQIVPDERVDPLVEAFLLDVADDFVDSVVAFACKLAAHRKSDTLEVKDIVLHLERAWDMVLPGFETEELREFKPPPEARAHKKRMADVRRALASAAAAEAETVLAREKEREEEKEKGDPEGDGAEGAKLDASKADADAS</sequence>
<feature type="region of interest" description="Disordered" evidence="6">
    <location>
        <begin position="140"/>
        <end position="179"/>
    </location>
</feature>
<evidence type="ECO:0000256" key="3">
    <source>
        <dbReference type="ARBA" id="ARBA00023015"/>
    </source>
</evidence>
<proteinExistence type="inferred from homology"/>
<evidence type="ECO:0000256" key="6">
    <source>
        <dbReference type="SAM" id="MobiDB-lite"/>
    </source>
</evidence>
<comment type="similarity">
    <text evidence="2">Belongs to the TAF12 family.</text>
</comment>
<dbReference type="GO" id="GO:0000124">
    <property type="term" value="C:SAGA complex"/>
    <property type="evidence" value="ECO:0007669"/>
    <property type="project" value="InterPro"/>
</dbReference>
<feature type="region of interest" description="Disordered" evidence="6">
    <location>
        <begin position="1"/>
        <end position="26"/>
    </location>
</feature>
<keyword evidence="5" id="KW-0539">Nucleus</keyword>